<accession>A0A5K7Z6M3</accession>
<dbReference type="InterPro" id="IPR002068">
    <property type="entry name" value="A-crystallin/Hsp20_dom"/>
</dbReference>
<comment type="similarity">
    <text evidence="1 2">Belongs to the small heat shock protein (HSP20) family.</text>
</comment>
<sequence>MFDLMPHRRRSGRELVRFRDEMDSLFNRFFDMDLPISRRFFGEGDWAPRVDVVEGKDDITVQAEIPGCEVGDIDVKLDRRTLTISGEKKQEKEDKGENVHRVERSYGTFSRMLQLSADVDPKNIDATYKKGVLKLVFKKIQSSETKKIDIKSG</sequence>
<proteinExistence type="inferred from homology"/>
<keyword evidence="5" id="KW-1185">Reference proteome</keyword>
<dbReference type="EMBL" id="AP021875">
    <property type="protein sequence ID" value="BBO74104.1"/>
    <property type="molecule type" value="Genomic_DNA"/>
</dbReference>
<name>A0A5K7Z6M3_9BACT</name>
<dbReference type="KEGG" id="dwd:DSCW_15210"/>
<dbReference type="AlphaFoldDB" id="A0A5K7Z6M3"/>
<protein>
    <submittedName>
        <fullName evidence="4">Type III effector protein</fullName>
    </submittedName>
</protein>
<dbReference type="InterPro" id="IPR008978">
    <property type="entry name" value="HSP20-like_chaperone"/>
</dbReference>
<gene>
    <name evidence="4" type="ORF">DSCW_15210</name>
</gene>
<evidence type="ECO:0000256" key="1">
    <source>
        <dbReference type="PROSITE-ProRule" id="PRU00285"/>
    </source>
</evidence>
<organism evidence="4 5">
    <name type="scientific">Desulfosarcina widdelii</name>
    <dbReference type="NCBI Taxonomy" id="947919"/>
    <lineage>
        <taxon>Bacteria</taxon>
        <taxon>Pseudomonadati</taxon>
        <taxon>Thermodesulfobacteriota</taxon>
        <taxon>Desulfobacteria</taxon>
        <taxon>Desulfobacterales</taxon>
        <taxon>Desulfosarcinaceae</taxon>
        <taxon>Desulfosarcina</taxon>
    </lineage>
</organism>
<dbReference type="Gene3D" id="2.60.40.790">
    <property type="match status" value="1"/>
</dbReference>
<dbReference type="RefSeq" id="WP_155303156.1">
    <property type="nucleotide sequence ID" value="NZ_AP021875.1"/>
</dbReference>
<evidence type="ECO:0000256" key="2">
    <source>
        <dbReference type="RuleBase" id="RU003616"/>
    </source>
</evidence>
<dbReference type="InterPro" id="IPR031107">
    <property type="entry name" value="Small_HSP"/>
</dbReference>
<dbReference type="PANTHER" id="PTHR11527">
    <property type="entry name" value="HEAT-SHOCK PROTEIN 20 FAMILY MEMBER"/>
    <property type="match status" value="1"/>
</dbReference>
<dbReference type="OrthoDB" id="9811615at2"/>
<dbReference type="PROSITE" id="PS01031">
    <property type="entry name" value="SHSP"/>
    <property type="match status" value="1"/>
</dbReference>
<evidence type="ECO:0000313" key="5">
    <source>
        <dbReference type="Proteomes" id="UP000427769"/>
    </source>
</evidence>
<dbReference type="CDD" id="cd06464">
    <property type="entry name" value="ACD_sHsps-like"/>
    <property type="match status" value="1"/>
</dbReference>
<evidence type="ECO:0000313" key="4">
    <source>
        <dbReference type="EMBL" id="BBO74104.1"/>
    </source>
</evidence>
<dbReference type="Proteomes" id="UP000427769">
    <property type="component" value="Chromosome"/>
</dbReference>
<feature type="domain" description="SHSP" evidence="3">
    <location>
        <begin position="41"/>
        <end position="153"/>
    </location>
</feature>
<dbReference type="Pfam" id="PF00011">
    <property type="entry name" value="HSP20"/>
    <property type="match status" value="1"/>
</dbReference>
<evidence type="ECO:0000259" key="3">
    <source>
        <dbReference type="PROSITE" id="PS01031"/>
    </source>
</evidence>
<dbReference type="SUPFAM" id="SSF49764">
    <property type="entry name" value="HSP20-like chaperones"/>
    <property type="match status" value="1"/>
</dbReference>
<reference evidence="4 5" key="1">
    <citation type="submission" date="2019-11" db="EMBL/GenBank/DDBJ databases">
        <title>Comparative genomics of hydrocarbon-degrading Desulfosarcina strains.</title>
        <authorList>
            <person name="Watanabe M."/>
            <person name="Kojima H."/>
            <person name="Fukui M."/>
        </authorList>
    </citation>
    <scope>NUCLEOTIDE SEQUENCE [LARGE SCALE GENOMIC DNA]</scope>
    <source>
        <strain evidence="4 5">PP31</strain>
    </source>
</reference>